<organism evidence="1 2">
    <name type="scientific">Rotaria socialis</name>
    <dbReference type="NCBI Taxonomy" id="392032"/>
    <lineage>
        <taxon>Eukaryota</taxon>
        <taxon>Metazoa</taxon>
        <taxon>Spiralia</taxon>
        <taxon>Gnathifera</taxon>
        <taxon>Rotifera</taxon>
        <taxon>Eurotatoria</taxon>
        <taxon>Bdelloidea</taxon>
        <taxon>Philodinida</taxon>
        <taxon>Philodinidae</taxon>
        <taxon>Rotaria</taxon>
    </lineage>
</organism>
<proteinExistence type="predicted"/>
<gene>
    <name evidence="1" type="ORF">UJA718_LOCUS8179</name>
</gene>
<reference evidence="1" key="1">
    <citation type="submission" date="2021-02" db="EMBL/GenBank/DDBJ databases">
        <authorList>
            <person name="Nowell W R."/>
        </authorList>
    </citation>
    <scope>NUCLEOTIDE SEQUENCE</scope>
</reference>
<sequence length="829" mass="95777">MLSRFHNLPDLAFIEILSYLSCADALWSFSKLNIHLTKLLIERGFYHHVNLSSTRYCQFQTFLSLLRLNEIQSLVIDLKGVQDLVDVFKFAQQHANTLTHLTVESSQYFETCGIFQEVCYPAWNLCDFITEVFHHLPALRSLDLGTAESFFLHRWNFKTIQTPLINLTLTLSTTHALLMIMSTEPLAHTLQRLHITLNDHCSDMEYSLCDTNLLPEMKALHIFSFTKSFVWHCIEEWKFIDALTSSRIMPILRRMNFSVVIDVNDLVEMNRSALFTDFRHIDVHYTFIINDDRSHMELREYILHNNKLHSNQIVSATFISESWPGSHPFITPGQNYRTKQTKSRQHLFYTLPWIFKEFFELCVPDRYNLPSSATFFSHLISSNEIFELHLLRCDRQVSMNLPNLRHLILTDSLDSLNSFQLSKNIRSIQITLHHQCTNFATCDWTALRKLSSLPELNSLRVLLYNMHISPDDTSCQIIADVAPMISDFSFCFRRRHYQAVYDLDSAQMKQSSFIEQLKNRILALSLNKQPYIVVEEDERWEKACQEKNTSLHLIKSMELDLDVGKCIYSDDAVLPAWKVAGSLPNVELRLSDKRLCQIINNIQLIPFPESKNPVILGPPIEPESTLIQSLSNNPEQTLEAVEGMIPIQMKKKMLDLHIDEGANENNEDKPFFRLTLESIVAKTKIKTFDMEFDASLANSVVYHEQFIGKDNQQLRLLSAQLEQINNDENQKLVSLNFLHTSSENPLFLSPTYNGIENRAHVHFNVPAGLSLKIDADLEEFRIILASKQAKLFDIQVQGVKAYVSQAPEKTLVNLILSDLLRVLDPYKDA</sequence>
<dbReference type="Proteomes" id="UP000663873">
    <property type="component" value="Unassembled WGS sequence"/>
</dbReference>
<accession>A0A820DB86</accession>
<evidence type="ECO:0000313" key="1">
    <source>
        <dbReference type="EMBL" id="CAF4228478.1"/>
    </source>
</evidence>
<dbReference type="EMBL" id="CAJOBP010000856">
    <property type="protein sequence ID" value="CAF4228478.1"/>
    <property type="molecule type" value="Genomic_DNA"/>
</dbReference>
<evidence type="ECO:0000313" key="2">
    <source>
        <dbReference type="Proteomes" id="UP000663873"/>
    </source>
</evidence>
<keyword evidence="2" id="KW-1185">Reference proteome</keyword>
<comment type="caution">
    <text evidence="1">The sequence shown here is derived from an EMBL/GenBank/DDBJ whole genome shotgun (WGS) entry which is preliminary data.</text>
</comment>
<evidence type="ECO:0008006" key="3">
    <source>
        <dbReference type="Google" id="ProtNLM"/>
    </source>
</evidence>
<name>A0A820DB86_9BILA</name>
<protein>
    <recommendedName>
        <fullName evidence="3">F-box domain-containing protein</fullName>
    </recommendedName>
</protein>
<dbReference type="AlphaFoldDB" id="A0A820DB86"/>